<dbReference type="RefSeq" id="WP_350247590.1">
    <property type="nucleotide sequence ID" value="NZ_CP132970.1"/>
</dbReference>
<keyword evidence="2" id="KW-0472">Membrane</keyword>
<feature type="domain" description="DUF2510" evidence="3">
    <location>
        <begin position="5"/>
        <end position="34"/>
    </location>
</feature>
<keyword evidence="2" id="KW-1133">Transmembrane helix</keyword>
<dbReference type="Pfam" id="PF10708">
    <property type="entry name" value="DUF2510"/>
    <property type="match status" value="1"/>
</dbReference>
<protein>
    <submittedName>
        <fullName evidence="4">DUF2510 domain-containing protein</fullName>
    </submittedName>
</protein>
<sequence length="239" mass="25168">MTHPAGWHPDPGNPNLERYWDGQQWTDQTRPHSQFAASEGAGQATKKARKWPWVVGGVIGVFVLMGIIGNIVGPQEEESTAGASSTTTTAAPVTTTTQPTTTTRTPSSTTAPSFTISTTTPVPAVPVKAEFSDPRCAPADPAMVEWIAAGLSDSSLALENAVVIEDDGLLFIGASTVRPDGKFENRSDVWIVQDSMPFASTGGARNTTEWTKASDALGISPGDERVQAADACVIELTRG</sequence>
<dbReference type="InterPro" id="IPR018929">
    <property type="entry name" value="DUF2510"/>
</dbReference>
<feature type="region of interest" description="Disordered" evidence="1">
    <location>
        <begin position="78"/>
        <end position="119"/>
    </location>
</feature>
<evidence type="ECO:0000259" key="3">
    <source>
        <dbReference type="Pfam" id="PF10708"/>
    </source>
</evidence>
<dbReference type="KEGG" id="rhox:RBB84_12335"/>
<feature type="compositionally biased region" description="Polar residues" evidence="1">
    <location>
        <begin position="27"/>
        <end position="36"/>
    </location>
</feature>
<feature type="compositionally biased region" description="Low complexity" evidence="1">
    <location>
        <begin position="80"/>
        <end position="119"/>
    </location>
</feature>
<gene>
    <name evidence="4" type="ORF">RBB84_12335</name>
</gene>
<evidence type="ECO:0000256" key="1">
    <source>
        <dbReference type="SAM" id="MobiDB-lite"/>
    </source>
</evidence>
<evidence type="ECO:0000256" key="2">
    <source>
        <dbReference type="SAM" id="Phobius"/>
    </source>
</evidence>
<reference evidence="4" key="1">
    <citation type="submission" date="2023-08" db="EMBL/GenBank/DDBJ databases">
        <title>The novel hydrolase IpcH responsible for the initial isoprocarb degradation step in Rhodococcus sp. D-6.</title>
        <authorList>
            <person name="Zhu Q."/>
        </authorList>
    </citation>
    <scope>NUCLEOTIDE SEQUENCE</scope>
    <source>
        <strain evidence="4">D-6</strain>
    </source>
</reference>
<evidence type="ECO:0000313" key="4">
    <source>
        <dbReference type="EMBL" id="XBW06617.1"/>
    </source>
</evidence>
<dbReference type="AlphaFoldDB" id="A0AAU7V309"/>
<proteinExistence type="predicted"/>
<organism evidence="4">
    <name type="scientific">Rhodococcus sp. D-6</name>
    <dbReference type="NCBI Taxonomy" id="1387842"/>
    <lineage>
        <taxon>Bacteria</taxon>
        <taxon>Bacillati</taxon>
        <taxon>Actinomycetota</taxon>
        <taxon>Actinomycetes</taxon>
        <taxon>Mycobacteriales</taxon>
        <taxon>Nocardiaceae</taxon>
        <taxon>Rhodococcus</taxon>
    </lineage>
</organism>
<keyword evidence="2" id="KW-0812">Transmembrane</keyword>
<dbReference type="EMBL" id="CP132970">
    <property type="protein sequence ID" value="XBW06617.1"/>
    <property type="molecule type" value="Genomic_DNA"/>
</dbReference>
<name>A0AAU7V309_9NOCA</name>
<accession>A0AAU7V309</accession>
<feature type="transmembrane region" description="Helical" evidence="2">
    <location>
        <begin position="53"/>
        <end position="72"/>
    </location>
</feature>
<feature type="region of interest" description="Disordered" evidence="1">
    <location>
        <begin position="27"/>
        <end position="47"/>
    </location>
</feature>